<name>A0A9C7Q485_9RHOD</name>
<reference evidence="1" key="1">
    <citation type="journal article" date="2022" name="Proc. Natl. Acad. Sci. U.S.A.">
        <title>Life cycle and functional genomics of the unicellular red alga Galdieria for elucidating algal and plant evolution and industrial use.</title>
        <authorList>
            <person name="Hirooka S."/>
            <person name="Itabashi T."/>
            <person name="Ichinose T.M."/>
            <person name="Onuma R."/>
            <person name="Fujiwara T."/>
            <person name="Yamashita S."/>
            <person name="Jong L.W."/>
            <person name="Tomita R."/>
            <person name="Iwane A.H."/>
            <person name="Miyagishima S.Y."/>
        </authorList>
    </citation>
    <scope>NUCLEOTIDE SEQUENCE</scope>
    <source>
        <strain evidence="1">NBRC 102759</strain>
    </source>
</reference>
<dbReference type="OrthoDB" id="10366352at2759"/>
<reference evidence="1" key="2">
    <citation type="submission" date="2022-01" db="EMBL/GenBank/DDBJ databases">
        <authorList>
            <person name="Hirooka S."/>
            <person name="Miyagishima S.Y."/>
        </authorList>
    </citation>
    <scope>NUCLEOTIDE SEQUENCE</scope>
    <source>
        <strain evidence="1">NBRC 102759</strain>
    </source>
</reference>
<dbReference type="AlphaFoldDB" id="A0A9C7Q485"/>
<sequence>MEVEQGSQVFHSNILLNQGSKEWLRSLGRMLESFITEEDEEKLYAASRHLEYSATELSRALKKSKEAVENMEDSSFVGNKNSLQRIQSESELVAAVLQKVTKIRKEV</sequence>
<gene>
    <name evidence="1" type="ORF">GpartN1_g7275.t1</name>
</gene>
<dbReference type="Proteomes" id="UP001061958">
    <property type="component" value="Unassembled WGS sequence"/>
</dbReference>
<dbReference type="EMBL" id="BQMJ01000070">
    <property type="protein sequence ID" value="GJQ15484.1"/>
    <property type="molecule type" value="Genomic_DNA"/>
</dbReference>
<organism evidence="1 2">
    <name type="scientific">Galdieria partita</name>
    <dbReference type="NCBI Taxonomy" id="83374"/>
    <lineage>
        <taxon>Eukaryota</taxon>
        <taxon>Rhodophyta</taxon>
        <taxon>Bangiophyceae</taxon>
        <taxon>Galdieriales</taxon>
        <taxon>Galdieriaceae</taxon>
        <taxon>Galdieria</taxon>
    </lineage>
</organism>
<comment type="caution">
    <text evidence="1">The sequence shown here is derived from an EMBL/GenBank/DDBJ whole genome shotgun (WGS) entry which is preliminary data.</text>
</comment>
<proteinExistence type="predicted"/>
<evidence type="ECO:0000313" key="1">
    <source>
        <dbReference type="EMBL" id="GJQ15484.1"/>
    </source>
</evidence>
<protein>
    <submittedName>
        <fullName evidence="1">Uncharacterized protein</fullName>
    </submittedName>
</protein>
<accession>A0A9C7Q485</accession>
<keyword evidence="2" id="KW-1185">Reference proteome</keyword>
<evidence type="ECO:0000313" key="2">
    <source>
        <dbReference type="Proteomes" id="UP001061958"/>
    </source>
</evidence>